<dbReference type="AlphaFoldDB" id="W9W651"/>
<sequence length="664" mass="74446">MADGVFLWAALVAGDLKIAADQGDSEEDLESRLEECPAEMNDLFTFLLEKQDTFYAKHPKPYLALIYASTKAGQEVSSLDLLLASSGHEQLKEYFASGLNDSRLAALDSSASNLEANIVARCANLVEYDRQHLLDYTHPKFPAGRPYKSLNIARLTVFRFIHRIAQDFLVESRKGAALLRACGIFDQDALKLLMLSSAIISAVHVPDPIAQRPLRYAGCIQRDLWTPDETDIVDSIFAKAQAQNPWSPPWELAKAEHTRNSTASDAQFSLLCCPQISTQENVAHYYADVYCLSAYFESKLLPPASNVSNGLGGFCLIRWTLKHGNGMDDLIRMLKEHVSWTQSLTLCYKLRHVPETVHSPPVSVPLWQHMYIAAARSYLVTAPATRPSSLRSSLGHIPLSDRGSPYVECILVISLQHIYMCPTTSETMVSIEKILSSTDLFKVRVDVCESTGVGTISLDFRQYSPGGVTQFFEIDPIVNHALQKLFHTMAMQEACTCCGEFLVPILNQHLDRLAAAEIAQILHGSPLFGLWSEGLPLRNMIFPEGEFRLVSEVYIMAWEEQVKSRTHPDRIKNNEEPDRGGEADPLLSEVAKALESLRRTDEQWWEQERLSYCERLTDDESSSIQEDGGREETKKTPDSTRRGSRLEGISILLFSFESKYNSQI</sequence>
<dbReference type="EMBL" id="AMGW01000007">
    <property type="protein sequence ID" value="EXJ54039.1"/>
    <property type="molecule type" value="Genomic_DNA"/>
</dbReference>
<organism evidence="2 3">
    <name type="scientific">Cladophialophora yegresii CBS 114405</name>
    <dbReference type="NCBI Taxonomy" id="1182544"/>
    <lineage>
        <taxon>Eukaryota</taxon>
        <taxon>Fungi</taxon>
        <taxon>Dikarya</taxon>
        <taxon>Ascomycota</taxon>
        <taxon>Pezizomycotina</taxon>
        <taxon>Eurotiomycetes</taxon>
        <taxon>Chaetothyriomycetidae</taxon>
        <taxon>Chaetothyriales</taxon>
        <taxon>Herpotrichiellaceae</taxon>
        <taxon>Cladophialophora</taxon>
    </lineage>
</organism>
<dbReference type="RefSeq" id="XP_007761554.1">
    <property type="nucleotide sequence ID" value="XM_007763364.1"/>
</dbReference>
<feature type="region of interest" description="Disordered" evidence="1">
    <location>
        <begin position="565"/>
        <end position="584"/>
    </location>
</feature>
<dbReference type="STRING" id="1182544.W9W651"/>
<accession>W9W651</accession>
<keyword evidence="3" id="KW-1185">Reference proteome</keyword>
<dbReference type="Proteomes" id="UP000019473">
    <property type="component" value="Unassembled WGS sequence"/>
</dbReference>
<name>W9W651_9EURO</name>
<gene>
    <name evidence="2" type="ORF">A1O7_09376</name>
</gene>
<protein>
    <submittedName>
        <fullName evidence="2">Uncharacterized protein</fullName>
    </submittedName>
</protein>
<reference evidence="2 3" key="1">
    <citation type="submission" date="2013-03" db="EMBL/GenBank/DDBJ databases">
        <title>The Genome Sequence of Cladophialophora yegresii CBS 114405.</title>
        <authorList>
            <consortium name="The Broad Institute Genomics Platform"/>
            <person name="Cuomo C."/>
            <person name="de Hoog S."/>
            <person name="Gorbushina A."/>
            <person name="Walker B."/>
            <person name="Young S.K."/>
            <person name="Zeng Q."/>
            <person name="Gargeya S."/>
            <person name="Fitzgerald M."/>
            <person name="Haas B."/>
            <person name="Abouelleil A."/>
            <person name="Allen A.W."/>
            <person name="Alvarado L."/>
            <person name="Arachchi H.M."/>
            <person name="Berlin A.M."/>
            <person name="Chapman S.B."/>
            <person name="Gainer-Dewar J."/>
            <person name="Goldberg J."/>
            <person name="Griggs A."/>
            <person name="Gujja S."/>
            <person name="Hansen M."/>
            <person name="Howarth C."/>
            <person name="Imamovic A."/>
            <person name="Ireland A."/>
            <person name="Larimer J."/>
            <person name="McCowan C."/>
            <person name="Murphy C."/>
            <person name="Pearson M."/>
            <person name="Poon T.W."/>
            <person name="Priest M."/>
            <person name="Roberts A."/>
            <person name="Saif S."/>
            <person name="Shea T."/>
            <person name="Sisk P."/>
            <person name="Sykes S."/>
            <person name="Wortman J."/>
            <person name="Nusbaum C."/>
            <person name="Birren B."/>
        </authorList>
    </citation>
    <scope>NUCLEOTIDE SEQUENCE [LARGE SCALE GENOMIC DNA]</scope>
    <source>
        <strain evidence="2 3">CBS 114405</strain>
    </source>
</reference>
<dbReference type="HOGENOM" id="CLU_413309_0_0_1"/>
<dbReference type="OrthoDB" id="10613230at2759"/>
<proteinExistence type="predicted"/>
<dbReference type="GeneID" id="19183939"/>
<evidence type="ECO:0000313" key="2">
    <source>
        <dbReference type="EMBL" id="EXJ54039.1"/>
    </source>
</evidence>
<comment type="caution">
    <text evidence="2">The sequence shown here is derived from an EMBL/GenBank/DDBJ whole genome shotgun (WGS) entry which is preliminary data.</text>
</comment>
<feature type="region of interest" description="Disordered" evidence="1">
    <location>
        <begin position="616"/>
        <end position="643"/>
    </location>
</feature>
<evidence type="ECO:0000256" key="1">
    <source>
        <dbReference type="SAM" id="MobiDB-lite"/>
    </source>
</evidence>
<feature type="compositionally biased region" description="Basic and acidic residues" evidence="1">
    <location>
        <begin position="565"/>
        <end position="582"/>
    </location>
</feature>
<dbReference type="PANTHER" id="PTHR10039">
    <property type="entry name" value="AMELOGENIN"/>
    <property type="match status" value="1"/>
</dbReference>
<dbReference type="VEuPathDB" id="FungiDB:A1O7_09376"/>
<feature type="compositionally biased region" description="Basic and acidic residues" evidence="1">
    <location>
        <begin position="627"/>
        <end position="643"/>
    </location>
</feature>
<evidence type="ECO:0000313" key="3">
    <source>
        <dbReference type="Proteomes" id="UP000019473"/>
    </source>
</evidence>